<name>A0A4V3WJ45_CAMSN</name>
<evidence type="ECO:0000256" key="3">
    <source>
        <dbReference type="ARBA" id="ARBA00023125"/>
    </source>
</evidence>
<evidence type="ECO:0000256" key="5">
    <source>
        <dbReference type="ARBA" id="ARBA00023242"/>
    </source>
</evidence>
<sequence>MQMGRVKLKIKRLESSTNRLTTYSKRKNGLIKKANELSVLCDIDIVLLMFSPSGRPVMWKGRNSIIEGIIERFAELTPQERAKSYEKIGDLTIQANLLRTQLSEIQKRLRPGMICPARSHRSGSTQIIPGMLKKLTKLEAQLKRRIGREGSDWNNPDKIDSFELLEQMEDYMRELFDQIQTQKVFLFFLVFQNGMHVPFSFGVEHQVRHLKEPNLLPKRCLFSRETELSAGNSFANVLGYFGTVEKEDIACTGQESGVLNELLGTESLRNELIGLRTGTLRNELTKTECLNNELMKTESLKNESSNGSDNFHSLQLQNGMHLPFSLGVEQVQQFSWIQNDNNQHMASPKESNLFPRRGTELLAGNSFGNYSGYFGTTEKPDIASIGQASGVLSELLRTESLMNELIGLKSETLRNNLTQNESLMNDLIKTESSSNKLIKSEFLTNELIKTEHLMNELIKTESLRKELIKAEPMRNELMNSKSLRNELINTKSLRLQLYGQDSYPPFNFSILPDNKFQPAQQTNLQQSIDDYCAEGNFEQPQSGYDSMHCNCASTSGPSSIATFDEYLYPQASFALFLLVGMYGNSCI</sequence>
<dbReference type="GO" id="GO:0005634">
    <property type="term" value="C:nucleus"/>
    <property type="evidence" value="ECO:0007669"/>
    <property type="project" value="UniProtKB-SubCell"/>
</dbReference>
<comment type="subcellular location">
    <subcellularLocation>
        <location evidence="1">Nucleus</location>
    </subcellularLocation>
</comment>
<organism evidence="7 8">
    <name type="scientific">Camellia sinensis var. sinensis</name>
    <name type="common">China tea</name>
    <dbReference type="NCBI Taxonomy" id="542762"/>
    <lineage>
        <taxon>Eukaryota</taxon>
        <taxon>Viridiplantae</taxon>
        <taxon>Streptophyta</taxon>
        <taxon>Embryophyta</taxon>
        <taxon>Tracheophyta</taxon>
        <taxon>Spermatophyta</taxon>
        <taxon>Magnoliopsida</taxon>
        <taxon>eudicotyledons</taxon>
        <taxon>Gunneridae</taxon>
        <taxon>Pentapetalae</taxon>
        <taxon>asterids</taxon>
        <taxon>Ericales</taxon>
        <taxon>Theaceae</taxon>
        <taxon>Camellia</taxon>
    </lineage>
</organism>
<dbReference type="AlphaFoldDB" id="A0A4V3WJ45"/>
<evidence type="ECO:0000256" key="2">
    <source>
        <dbReference type="ARBA" id="ARBA00023015"/>
    </source>
</evidence>
<reference evidence="7 8" key="1">
    <citation type="journal article" date="2018" name="Proc. Natl. Acad. Sci. U.S.A.">
        <title>Draft genome sequence of Camellia sinensis var. sinensis provides insights into the evolution of the tea genome and tea quality.</title>
        <authorList>
            <person name="Wei C."/>
            <person name="Yang H."/>
            <person name="Wang S."/>
            <person name="Zhao J."/>
            <person name="Liu C."/>
            <person name="Gao L."/>
            <person name="Xia E."/>
            <person name="Lu Y."/>
            <person name="Tai Y."/>
            <person name="She G."/>
            <person name="Sun J."/>
            <person name="Cao H."/>
            <person name="Tong W."/>
            <person name="Gao Q."/>
            <person name="Li Y."/>
            <person name="Deng W."/>
            <person name="Jiang X."/>
            <person name="Wang W."/>
            <person name="Chen Q."/>
            <person name="Zhang S."/>
            <person name="Li H."/>
            <person name="Wu J."/>
            <person name="Wang P."/>
            <person name="Li P."/>
            <person name="Shi C."/>
            <person name="Zheng F."/>
            <person name="Jian J."/>
            <person name="Huang B."/>
            <person name="Shan D."/>
            <person name="Shi M."/>
            <person name="Fang C."/>
            <person name="Yue Y."/>
            <person name="Li F."/>
            <person name="Li D."/>
            <person name="Wei S."/>
            <person name="Han B."/>
            <person name="Jiang C."/>
            <person name="Yin Y."/>
            <person name="Xia T."/>
            <person name="Zhang Z."/>
            <person name="Bennetzen J.L."/>
            <person name="Zhao S."/>
            <person name="Wan X."/>
        </authorList>
    </citation>
    <scope>NUCLEOTIDE SEQUENCE [LARGE SCALE GENOMIC DNA]</scope>
    <source>
        <strain evidence="8">cv. Shuchazao</strain>
        <tissue evidence="7">Leaf</tissue>
    </source>
</reference>
<dbReference type="GO" id="GO:0000981">
    <property type="term" value="F:DNA-binding transcription factor activity, RNA polymerase II-specific"/>
    <property type="evidence" value="ECO:0007669"/>
    <property type="project" value="InterPro"/>
</dbReference>
<protein>
    <recommendedName>
        <fullName evidence="6">MADS-box domain-containing protein</fullName>
    </recommendedName>
</protein>
<dbReference type="InterPro" id="IPR036879">
    <property type="entry name" value="TF_MADSbox_sf"/>
</dbReference>
<dbReference type="EMBL" id="SDRB02013263">
    <property type="protein sequence ID" value="THF95436.1"/>
    <property type="molecule type" value="Genomic_DNA"/>
</dbReference>
<dbReference type="PROSITE" id="PS50066">
    <property type="entry name" value="MADS_BOX_2"/>
    <property type="match status" value="1"/>
</dbReference>
<evidence type="ECO:0000313" key="7">
    <source>
        <dbReference type="EMBL" id="THF95436.1"/>
    </source>
</evidence>
<dbReference type="CDD" id="cd00266">
    <property type="entry name" value="MADS_SRF_like"/>
    <property type="match status" value="1"/>
</dbReference>
<dbReference type="GO" id="GO:0045944">
    <property type="term" value="P:positive regulation of transcription by RNA polymerase II"/>
    <property type="evidence" value="ECO:0007669"/>
    <property type="project" value="InterPro"/>
</dbReference>
<dbReference type="Proteomes" id="UP000306102">
    <property type="component" value="Unassembled WGS sequence"/>
</dbReference>
<dbReference type="InterPro" id="IPR033897">
    <property type="entry name" value="SRF-like_MADS-box"/>
</dbReference>
<dbReference type="InterPro" id="IPR050142">
    <property type="entry name" value="MADS-box/MEF2_TF"/>
</dbReference>
<keyword evidence="5" id="KW-0539">Nucleus</keyword>
<evidence type="ECO:0000256" key="1">
    <source>
        <dbReference type="ARBA" id="ARBA00004123"/>
    </source>
</evidence>
<keyword evidence="3" id="KW-0238">DNA-binding</keyword>
<evidence type="ECO:0000313" key="8">
    <source>
        <dbReference type="Proteomes" id="UP000306102"/>
    </source>
</evidence>
<evidence type="ECO:0000256" key="4">
    <source>
        <dbReference type="ARBA" id="ARBA00023163"/>
    </source>
</evidence>
<evidence type="ECO:0000259" key="6">
    <source>
        <dbReference type="PROSITE" id="PS50066"/>
    </source>
</evidence>
<keyword evidence="2" id="KW-0805">Transcription regulation</keyword>
<accession>A0A4V3WJ45</accession>
<comment type="caution">
    <text evidence="7">The sequence shown here is derived from an EMBL/GenBank/DDBJ whole genome shotgun (WGS) entry which is preliminary data.</text>
</comment>
<proteinExistence type="predicted"/>
<dbReference type="PANTHER" id="PTHR48019">
    <property type="entry name" value="SERUM RESPONSE FACTOR HOMOLOG"/>
    <property type="match status" value="1"/>
</dbReference>
<dbReference type="Pfam" id="PF00319">
    <property type="entry name" value="SRF-TF"/>
    <property type="match status" value="1"/>
</dbReference>
<dbReference type="Gene3D" id="3.40.1810.10">
    <property type="entry name" value="Transcription factor, MADS-box"/>
    <property type="match status" value="1"/>
</dbReference>
<dbReference type="GO" id="GO:0046983">
    <property type="term" value="F:protein dimerization activity"/>
    <property type="evidence" value="ECO:0007669"/>
    <property type="project" value="InterPro"/>
</dbReference>
<dbReference type="SUPFAM" id="SSF55455">
    <property type="entry name" value="SRF-like"/>
    <property type="match status" value="1"/>
</dbReference>
<dbReference type="SMART" id="SM00432">
    <property type="entry name" value="MADS"/>
    <property type="match status" value="1"/>
</dbReference>
<keyword evidence="4" id="KW-0804">Transcription</keyword>
<gene>
    <name evidence="7" type="ORF">TEA_003034</name>
</gene>
<dbReference type="GO" id="GO:0000987">
    <property type="term" value="F:cis-regulatory region sequence-specific DNA binding"/>
    <property type="evidence" value="ECO:0007669"/>
    <property type="project" value="InterPro"/>
</dbReference>
<feature type="domain" description="MADS-box" evidence="6">
    <location>
        <begin position="3"/>
        <end position="55"/>
    </location>
</feature>
<dbReference type="InterPro" id="IPR002100">
    <property type="entry name" value="TF_MADSbox"/>
</dbReference>
<dbReference type="PRINTS" id="PR00404">
    <property type="entry name" value="MADSDOMAIN"/>
</dbReference>
<keyword evidence="8" id="KW-1185">Reference proteome</keyword>